<accession>A0ABR4DMJ8</accession>
<evidence type="ECO:0000313" key="1">
    <source>
        <dbReference type="EMBL" id="KAL2271525.1"/>
    </source>
</evidence>
<comment type="caution">
    <text evidence="1">The sequence shown here is derived from an EMBL/GenBank/DDBJ whole genome shotgun (WGS) entry which is preliminary data.</text>
</comment>
<proteinExistence type="predicted"/>
<dbReference type="Proteomes" id="UP001600064">
    <property type="component" value="Unassembled WGS sequence"/>
</dbReference>
<dbReference type="GeneID" id="98129233"/>
<dbReference type="RefSeq" id="XP_070870249.1">
    <property type="nucleotide sequence ID" value="XM_071014589.1"/>
</dbReference>
<dbReference type="Gene3D" id="3.80.10.10">
    <property type="entry name" value="Ribonuclease Inhibitor"/>
    <property type="match status" value="1"/>
</dbReference>
<sequence length="551" mass="62043">MPQPTPKLPPEIWRLVVQALIVHNGFYVNGFLDLYQFSRVCMGFAALALPELYSIQHKSFTQLPSLWHSILASTLGTTLFPYYLWITEIDLTSCEYFVRQQRPGQSPLFSHPLEMLDIRKPDGNLDHPAIVTEMVNLLTSPTRRPADDETTQGSLSFLKTGHFSLPPSRLASWVSGFRRLKLLQALEVGVLDGTVGSAIRASCPAFTGVRIIQDSSRSANFHHLGAFIQNLKPDSLEKFEMIHTDHISKEPIQALSLHARSLKALILQSLVPSAFASLTTLQRCRSLESLVIRVENDDFSYDWKARRPQLLQDVTQWISNCGHLQELVLIDVPIWDSIVPEILQSPLIRLRRLVLNNPKTEMDEGFCSALSRQTELQCLVLTSYNRDDTTPQDDRWEARNAQLCRAIASCRNLQQLDLGEPLSHASLEHICRSTPHMEILHLRVLELDDRFLEPIGGLGKLRSLALYSQRSTFTYTAVRRLLGTFAADPEGKRNHGTLHIVFSGKHPPSSFTQQDLARLRPFCSKHFGGAIDVWPFPLPGAEPLDPAAADD</sequence>
<dbReference type="InterPro" id="IPR032675">
    <property type="entry name" value="LRR_dom_sf"/>
</dbReference>
<dbReference type="EMBL" id="JAZGUE010000001">
    <property type="protein sequence ID" value="KAL2271525.1"/>
    <property type="molecule type" value="Genomic_DNA"/>
</dbReference>
<protein>
    <recommendedName>
        <fullName evidence="3">F-box domain-containing protein</fullName>
    </recommendedName>
</protein>
<evidence type="ECO:0000313" key="2">
    <source>
        <dbReference type="Proteomes" id="UP001600064"/>
    </source>
</evidence>
<reference evidence="1 2" key="1">
    <citation type="journal article" date="2024" name="Commun. Biol.">
        <title>Comparative genomic analysis of thermophilic fungi reveals convergent evolutionary adaptations and gene losses.</title>
        <authorList>
            <person name="Steindorff A.S."/>
            <person name="Aguilar-Pontes M.V."/>
            <person name="Robinson A.J."/>
            <person name="Andreopoulos B."/>
            <person name="LaButti K."/>
            <person name="Kuo A."/>
            <person name="Mondo S."/>
            <person name="Riley R."/>
            <person name="Otillar R."/>
            <person name="Haridas S."/>
            <person name="Lipzen A."/>
            <person name="Grimwood J."/>
            <person name="Schmutz J."/>
            <person name="Clum A."/>
            <person name="Reid I.D."/>
            <person name="Moisan M.C."/>
            <person name="Butler G."/>
            <person name="Nguyen T.T.M."/>
            <person name="Dewar K."/>
            <person name="Conant G."/>
            <person name="Drula E."/>
            <person name="Henrissat B."/>
            <person name="Hansel C."/>
            <person name="Singer S."/>
            <person name="Hutchinson M.I."/>
            <person name="de Vries R.P."/>
            <person name="Natvig D.O."/>
            <person name="Powell A.J."/>
            <person name="Tsang A."/>
            <person name="Grigoriev I.V."/>
        </authorList>
    </citation>
    <scope>NUCLEOTIDE SEQUENCE [LARGE SCALE GENOMIC DNA]</scope>
    <source>
        <strain evidence="1 2">ATCC 22073</strain>
    </source>
</reference>
<keyword evidence="2" id="KW-1185">Reference proteome</keyword>
<organism evidence="1 2">
    <name type="scientific">Remersonia thermophila</name>
    <dbReference type="NCBI Taxonomy" id="72144"/>
    <lineage>
        <taxon>Eukaryota</taxon>
        <taxon>Fungi</taxon>
        <taxon>Dikarya</taxon>
        <taxon>Ascomycota</taxon>
        <taxon>Pezizomycotina</taxon>
        <taxon>Sordariomycetes</taxon>
        <taxon>Sordariomycetidae</taxon>
        <taxon>Sordariales</taxon>
        <taxon>Sordariales incertae sedis</taxon>
        <taxon>Remersonia</taxon>
    </lineage>
</organism>
<evidence type="ECO:0008006" key="3">
    <source>
        <dbReference type="Google" id="ProtNLM"/>
    </source>
</evidence>
<dbReference type="SUPFAM" id="SSF52047">
    <property type="entry name" value="RNI-like"/>
    <property type="match status" value="1"/>
</dbReference>
<gene>
    <name evidence="1" type="ORF">VTJ83DRAFT_896</name>
</gene>
<name>A0ABR4DMJ8_9PEZI</name>